<dbReference type="InterPro" id="IPR004369">
    <property type="entry name" value="Prolyl-tRNA_editing_YbaK/EbsC"/>
</dbReference>
<dbReference type="InterPro" id="IPR036754">
    <property type="entry name" value="YbaK/aa-tRNA-synt-asso_dom_sf"/>
</dbReference>
<accession>A0A6J7CRL3</accession>
<dbReference type="PANTHER" id="PTHR30411">
    <property type="entry name" value="CYTOPLASMIC PROTEIN"/>
    <property type="match status" value="1"/>
</dbReference>
<name>A0A6J7CRL3_9ZZZZ</name>
<keyword evidence="2" id="KW-0648">Protein biosynthesis</keyword>
<sequence>MKPVAASGPKAGAKGATPATVLLQQAGVAFSVHEFGHDPGERHYGKAAAEALGVDENRVFKTLLAALDGAATVPGVASATTAVGIVPVSGQLSLKELASAVGAKRAEMCDPVVAQRLTGYVVGGISPFGQRKVLPTVIDETCLLFDTIFVSGGKRGFDIEIAPGDLISVLRAVVAPIGTAH</sequence>
<dbReference type="GO" id="GO:0006412">
    <property type="term" value="P:translation"/>
    <property type="evidence" value="ECO:0007669"/>
    <property type="project" value="UniProtKB-KW"/>
</dbReference>
<dbReference type="GO" id="GO:0002161">
    <property type="term" value="F:aminoacyl-tRNA deacylase activity"/>
    <property type="evidence" value="ECO:0007669"/>
    <property type="project" value="InterPro"/>
</dbReference>
<keyword evidence="3" id="KW-0456">Lyase</keyword>
<dbReference type="SUPFAM" id="SSF55826">
    <property type="entry name" value="YbaK/ProRS associated domain"/>
    <property type="match status" value="1"/>
</dbReference>
<dbReference type="PIRSF" id="PIRSF006181">
    <property type="entry name" value="EbsC_YbaK"/>
    <property type="match status" value="1"/>
</dbReference>
<organism evidence="5">
    <name type="scientific">freshwater metagenome</name>
    <dbReference type="NCBI Taxonomy" id="449393"/>
    <lineage>
        <taxon>unclassified sequences</taxon>
        <taxon>metagenomes</taxon>
        <taxon>ecological metagenomes</taxon>
    </lineage>
</organism>
<dbReference type="PANTHER" id="PTHR30411:SF0">
    <property type="entry name" value="CYS-TRNA(PRO)_CYS-TRNA(CYS) DEACYLASE YBAK"/>
    <property type="match status" value="1"/>
</dbReference>
<dbReference type="Pfam" id="PF04073">
    <property type="entry name" value="tRNA_edit"/>
    <property type="match status" value="1"/>
</dbReference>
<evidence type="ECO:0000256" key="2">
    <source>
        <dbReference type="ARBA" id="ARBA00022917"/>
    </source>
</evidence>
<reference evidence="5" key="1">
    <citation type="submission" date="2020-05" db="EMBL/GenBank/DDBJ databases">
        <authorList>
            <person name="Chiriac C."/>
            <person name="Salcher M."/>
            <person name="Ghai R."/>
            <person name="Kavagutti S V."/>
        </authorList>
    </citation>
    <scope>NUCLEOTIDE SEQUENCE</scope>
</reference>
<dbReference type="AlphaFoldDB" id="A0A6J7CRL3"/>
<dbReference type="NCBIfam" id="TIGR00011">
    <property type="entry name" value="YbaK_EbsC"/>
    <property type="match status" value="1"/>
</dbReference>
<dbReference type="GO" id="GO:0016829">
    <property type="term" value="F:lyase activity"/>
    <property type="evidence" value="ECO:0007669"/>
    <property type="project" value="UniProtKB-KW"/>
</dbReference>
<dbReference type="Gene3D" id="3.90.960.10">
    <property type="entry name" value="YbaK/aminoacyl-tRNA synthetase-associated domain"/>
    <property type="match status" value="1"/>
</dbReference>
<evidence type="ECO:0000313" key="5">
    <source>
        <dbReference type="EMBL" id="CAB4858769.1"/>
    </source>
</evidence>
<feature type="domain" description="YbaK/aminoacyl-tRNA synthetase-associated" evidence="4">
    <location>
        <begin position="46"/>
        <end position="167"/>
    </location>
</feature>
<evidence type="ECO:0000256" key="3">
    <source>
        <dbReference type="ARBA" id="ARBA00023239"/>
    </source>
</evidence>
<dbReference type="InterPro" id="IPR007214">
    <property type="entry name" value="YbaK/aa-tRNA-synth-assoc-dom"/>
</dbReference>
<evidence type="ECO:0000256" key="1">
    <source>
        <dbReference type="ARBA" id="ARBA00009798"/>
    </source>
</evidence>
<gene>
    <name evidence="5" type="ORF">UFOPK3376_00133</name>
</gene>
<protein>
    <submittedName>
        <fullName evidence="5">Unannotated protein</fullName>
    </submittedName>
</protein>
<evidence type="ECO:0000259" key="4">
    <source>
        <dbReference type="Pfam" id="PF04073"/>
    </source>
</evidence>
<dbReference type="EMBL" id="CAFBLP010000002">
    <property type="protein sequence ID" value="CAB4858769.1"/>
    <property type="molecule type" value="Genomic_DNA"/>
</dbReference>
<comment type="similarity">
    <text evidence="1">Belongs to the prolyl-tRNA editing family. YbaK/EbsC subfamily.</text>
</comment>
<proteinExistence type="inferred from homology"/>
<dbReference type="CDD" id="cd00002">
    <property type="entry name" value="YbaK_deacylase"/>
    <property type="match status" value="1"/>
</dbReference>